<keyword evidence="2" id="KW-1185">Reference proteome</keyword>
<dbReference type="AlphaFoldDB" id="A0A6A5WYD3"/>
<sequence length="231" mass="25449">MASDNTNAFRKQFGPTEASQRAMVVTGIEYNATFPGNEPHVSLKGSHLTATIGQPSMPPSKRSVTFVDMSIDKANESAKVKKEPVGGLCPGNENDYLELFLNPDDPKEGALVDSIAFHTEDGSPTPPPKSPARYNQSKVLQKNAGSDYPQCSSTSRGSREMIDRQKLIWRAQSFDKFLEAHHVTTWEQDDAERIPKSNADRSLAALSRSLTRFRKLGKRLKGKVGEGSEKQ</sequence>
<reference evidence="1" key="1">
    <citation type="journal article" date="2020" name="Stud. Mycol.">
        <title>101 Dothideomycetes genomes: a test case for predicting lifestyles and emergence of pathogens.</title>
        <authorList>
            <person name="Haridas S."/>
            <person name="Albert R."/>
            <person name="Binder M."/>
            <person name="Bloem J."/>
            <person name="Labutti K."/>
            <person name="Salamov A."/>
            <person name="Andreopoulos B."/>
            <person name="Baker S."/>
            <person name="Barry K."/>
            <person name="Bills G."/>
            <person name="Bluhm B."/>
            <person name="Cannon C."/>
            <person name="Castanera R."/>
            <person name="Culley D."/>
            <person name="Daum C."/>
            <person name="Ezra D."/>
            <person name="Gonzalez J."/>
            <person name="Henrissat B."/>
            <person name="Kuo A."/>
            <person name="Liang C."/>
            <person name="Lipzen A."/>
            <person name="Lutzoni F."/>
            <person name="Magnuson J."/>
            <person name="Mondo S."/>
            <person name="Nolan M."/>
            <person name="Ohm R."/>
            <person name="Pangilinan J."/>
            <person name="Park H.-J."/>
            <person name="Ramirez L."/>
            <person name="Alfaro M."/>
            <person name="Sun H."/>
            <person name="Tritt A."/>
            <person name="Yoshinaga Y."/>
            <person name="Zwiers L.-H."/>
            <person name="Turgeon B."/>
            <person name="Goodwin S."/>
            <person name="Spatafora J."/>
            <person name="Crous P."/>
            <person name="Grigoriev I."/>
        </authorList>
    </citation>
    <scope>NUCLEOTIDE SEQUENCE</scope>
    <source>
        <strain evidence="1">CBS 123094</strain>
    </source>
</reference>
<gene>
    <name evidence="1" type="ORF">P154DRAFT_611724</name>
</gene>
<organism evidence="1 2">
    <name type="scientific">Amniculicola lignicola CBS 123094</name>
    <dbReference type="NCBI Taxonomy" id="1392246"/>
    <lineage>
        <taxon>Eukaryota</taxon>
        <taxon>Fungi</taxon>
        <taxon>Dikarya</taxon>
        <taxon>Ascomycota</taxon>
        <taxon>Pezizomycotina</taxon>
        <taxon>Dothideomycetes</taxon>
        <taxon>Pleosporomycetidae</taxon>
        <taxon>Pleosporales</taxon>
        <taxon>Amniculicolaceae</taxon>
        <taxon>Amniculicola</taxon>
    </lineage>
</organism>
<name>A0A6A5WYD3_9PLEO</name>
<dbReference type="Proteomes" id="UP000799779">
    <property type="component" value="Unassembled WGS sequence"/>
</dbReference>
<proteinExistence type="predicted"/>
<accession>A0A6A5WYD3</accession>
<evidence type="ECO:0000313" key="1">
    <source>
        <dbReference type="EMBL" id="KAF2005171.1"/>
    </source>
</evidence>
<evidence type="ECO:0000313" key="2">
    <source>
        <dbReference type="Proteomes" id="UP000799779"/>
    </source>
</evidence>
<dbReference type="EMBL" id="ML977564">
    <property type="protein sequence ID" value="KAF2005171.1"/>
    <property type="molecule type" value="Genomic_DNA"/>
</dbReference>
<protein>
    <submittedName>
        <fullName evidence="1">Uncharacterized protein</fullName>
    </submittedName>
</protein>